<sequence>MPRMPRLLAALALGLLCQGALAASPKPPSASTTPADTAAPGSKYVEPCACSGGQRLVMTQALVFNCECGAMKCVVTAVAANNAKDSPAPTLVCR</sequence>
<evidence type="ECO:0000313" key="3">
    <source>
        <dbReference type="Proteomes" id="UP000319502"/>
    </source>
</evidence>
<keyword evidence="3" id="KW-1185">Reference proteome</keyword>
<feature type="signal peptide" evidence="1">
    <location>
        <begin position="1"/>
        <end position="22"/>
    </location>
</feature>
<protein>
    <submittedName>
        <fullName evidence="2">Uncharacterized protein</fullName>
    </submittedName>
</protein>
<name>A0A557QGE6_9RHOO</name>
<reference evidence="2 3" key="1">
    <citation type="submission" date="2019-07" db="EMBL/GenBank/DDBJ databases">
        <title>The pathways for chlorine oxyanion respiration interact through the shared metabolite chlorate.</title>
        <authorList>
            <person name="Barnum T.P."/>
            <person name="Cheng Y."/>
            <person name="Hill K.A."/>
            <person name="Lucas L.N."/>
            <person name="Carlson H.K."/>
            <person name="Coates J.D."/>
        </authorList>
    </citation>
    <scope>NUCLEOTIDE SEQUENCE [LARGE SCALE GENOMIC DNA]</scope>
    <source>
        <strain evidence="2 3">SFB-3</strain>
    </source>
</reference>
<gene>
    <name evidence="2" type="ORF">FHP91_18965</name>
</gene>
<evidence type="ECO:0000313" key="2">
    <source>
        <dbReference type="EMBL" id="TVO51978.1"/>
    </source>
</evidence>
<dbReference type="Proteomes" id="UP000319502">
    <property type="component" value="Unassembled WGS sequence"/>
</dbReference>
<keyword evidence="1" id="KW-0732">Signal</keyword>
<organism evidence="2 3">
    <name type="scientific">Denitromonas halophila</name>
    <dbReference type="NCBI Taxonomy" id="1629404"/>
    <lineage>
        <taxon>Bacteria</taxon>
        <taxon>Pseudomonadati</taxon>
        <taxon>Pseudomonadota</taxon>
        <taxon>Betaproteobacteria</taxon>
        <taxon>Rhodocyclales</taxon>
        <taxon>Zoogloeaceae</taxon>
        <taxon>Denitromonas</taxon>
    </lineage>
</organism>
<dbReference type="RefSeq" id="WP_144311066.1">
    <property type="nucleotide sequence ID" value="NZ_VMNK01000018.1"/>
</dbReference>
<feature type="chain" id="PRO_5021793605" evidence="1">
    <location>
        <begin position="23"/>
        <end position="94"/>
    </location>
</feature>
<dbReference type="EMBL" id="VMNK01000018">
    <property type="protein sequence ID" value="TVO51978.1"/>
    <property type="molecule type" value="Genomic_DNA"/>
</dbReference>
<dbReference type="AlphaFoldDB" id="A0A557QGE6"/>
<proteinExistence type="predicted"/>
<accession>A0A557QGE6</accession>
<comment type="caution">
    <text evidence="2">The sequence shown here is derived from an EMBL/GenBank/DDBJ whole genome shotgun (WGS) entry which is preliminary data.</text>
</comment>
<evidence type="ECO:0000256" key="1">
    <source>
        <dbReference type="SAM" id="SignalP"/>
    </source>
</evidence>